<dbReference type="EMBL" id="AFYH01074398">
    <property type="status" value="NOT_ANNOTATED_CDS"/>
    <property type="molecule type" value="Genomic_DNA"/>
</dbReference>
<accession>H3A6X2</accession>
<dbReference type="eggNOG" id="ENOG502RZQ8">
    <property type="taxonomic scope" value="Eukaryota"/>
</dbReference>
<evidence type="ECO:0008006" key="3">
    <source>
        <dbReference type="Google" id="ProtNLM"/>
    </source>
</evidence>
<reference evidence="1" key="3">
    <citation type="submission" date="2025-09" db="UniProtKB">
        <authorList>
            <consortium name="Ensembl"/>
        </authorList>
    </citation>
    <scope>IDENTIFICATION</scope>
</reference>
<dbReference type="Pfam" id="PF15734">
    <property type="entry name" value="MIIP"/>
    <property type="match status" value="1"/>
</dbReference>
<dbReference type="AlphaFoldDB" id="H3A6X2"/>
<dbReference type="InParanoid" id="H3A6X2"/>
<reference evidence="1" key="2">
    <citation type="submission" date="2025-08" db="UniProtKB">
        <authorList>
            <consortium name="Ensembl"/>
        </authorList>
    </citation>
    <scope>IDENTIFICATION</scope>
</reference>
<dbReference type="Proteomes" id="UP000008672">
    <property type="component" value="Unassembled WGS sequence"/>
</dbReference>
<protein>
    <recommendedName>
        <fullName evidence="3">Migration and invasion inhibitory protein</fullName>
    </recommendedName>
</protein>
<evidence type="ECO:0000313" key="2">
    <source>
        <dbReference type="Proteomes" id="UP000008672"/>
    </source>
</evidence>
<dbReference type="PANTHER" id="PTHR34831">
    <property type="entry name" value="MIGRATION AND INVASION-INHIBITORY PROTEIN"/>
    <property type="match status" value="1"/>
</dbReference>
<name>H3A6X2_LATCH</name>
<proteinExistence type="predicted"/>
<dbReference type="STRING" id="7897.ENSLACP00000005393"/>
<evidence type="ECO:0000313" key="1">
    <source>
        <dbReference type="Ensembl" id="ENSLACP00000005393.1"/>
    </source>
</evidence>
<dbReference type="GO" id="GO:0010972">
    <property type="term" value="P:negative regulation of G2/M transition of mitotic cell cycle"/>
    <property type="evidence" value="ECO:0007669"/>
    <property type="project" value="InterPro"/>
</dbReference>
<dbReference type="OMA" id="EYTCANT"/>
<dbReference type="PANTHER" id="PTHR34831:SF1">
    <property type="entry name" value="MIGRATION AND INVASION-INHIBITORY PROTEIN"/>
    <property type="match status" value="1"/>
</dbReference>
<dbReference type="HOGENOM" id="CLU_1274825_0_0_1"/>
<sequence length="217" mass="24720">SEKSEVYFSELKEFRQVNKEECIHRAEELNLVAPVHMKVEQELDSKADSHQCSHCYRVNSRLFTVPLDPEATCPVCKAPRSSRPHTTEEPAYVRNVPLCSLCYFRVSIPRSTLLPPYRHRAHRRKSFDPSDSLALPSHCLSGWENLVPSSTPALSILDLRRTLISSQANTSASRVVGSTTSDKLLNLSRSTRYHLQELDRSLGWNQNKPHSTTYPVY</sequence>
<reference evidence="2" key="1">
    <citation type="submission" date="2011-08" db="EMBL/GenBank/DDBJ databases">
        <title>The draft genome of Latimeria chalumnae.</title>
        <authorList>
            <person name="Di Palma F."/>
            <person name="Alfoldi J."/>
            <person name="Johnson J."/>
            <person name="Berlin A."/>
            <person name="Gnerre S."/>
            <person name="Jaffe D."/>
            <person name="MacCallum I."/>
            <person name="Young S."/>
            <person name="Walker B.J."/>
            <person name="Lander E."/>
            <person name="Lindblad-Toh K."/>
        </authorList>
    </citation>
    <scope>NUCLEOTIDE SEQUENCE [LARGE SCALE GENOMIC DNA]</scope>
    <source>
        <strain evidence="2">Wild caught</strain>
    </source>
</reference>
<dbReference type="Bgee" id="ENSLACG00000004798">
    <property type="expression patterns" value="Expressed in chordate pharynx and 2 other cell types or tissues"/>
</dbReference>
<dbReference type="GO" id="GO:0030336">
    <property type="term" value="P:negative regulation of cell migration"/>
    <property type="evidence" value="ECO:0007669"/>
    <property type="project" value="InterPro"/>
</dbReference>
<organism evidence="1 2">
    <name type="scientific">Latimeria chalumnae</name>
    <name type="common">Coelacanth</name>
    <dbReference type="NCBI Taxonomy" id="7897"/>
    <lineage>
        <taxon>Eukaryota</taxon>
        <taxon>Metazoa</taxon>
        <taxon>Chordata</taxon>
        <taxon>Craniata</taxon>
        <taxon>Vertebrata</taxon>
        <taxon>Euteleostomi</taxon>
        <taxon>Coelacanthiformes</taxon>
        <taxon>Coelacanthidae</taxon>
        <taxon>Latimeria</taxon>
    </lineage>
</organism>
<keyword evidence="2" id="KW-1185">Reference proteome</keyword>
<dbReference type="InterPro" id="IPR031466">
    <property type="entry name" value="MIIP"/>
</dbReference>
<dbReference type="Ensembl" id="ENSLACT00000005441.1">
    <property type="protein sequence ID" value="ENSLACP00000005393.1"/>
    <property type="gene ID" value="ENSLACG00000004798.1"/>
</dbReference>